<evidence type="ECO:0000313" key="2">
    <source>
        <dbReference type="EnsemblMetazoa" id="GPAI035682-PA"/>
    </source>
</evidence>
<reference evidence="3" key="1">
    <citation type="submission" date="2014-03" db="EMBL/GenBank/DDBJ databases">
        <authorList>
            <person name="Aksoy S."/>
            <person name="Warren W."/>
            <person name="Wilson R.K."/>
        </authorList>
    </citation>
    <scope>NUCLEOTIDE SEQUENCE [LARGE SCALE GENOMIC DNA]</scope>
    <source>
        <strain evidence="3">IAEA</strain>
    </source>
</reference>
<evidence type="ECO:0000256" key="1">
    <source>
        <dbReference type="SAM" id="Phobius"/>
    </source>
</evidence>
<evidence type="ECO:0000313" key="3">
    <source>
        <dbReference type="Proteomes" id="UP000092445"/>
    </source>
</evidence>
<keyword evidence="1" id="KW-1133">Transmembrane helix</keyword>
<dbReference type="AlphaFoldDB" id="A0A1B0A691"/>
<name>A0A1B0A691_GLOPL</name>
<accession>A0A1B0A691</accession>
<dbReference type="EnsemblMetazoa" id="GPAI035682-RA">
    <property type="protein sequence ID" value="GPAI035682-PA"/>
    <property type="gene ID" value="GPAI035682"/>
</dbReference>
<organism evidence="2 3">
    <name type="scientific">Glossina pallidipes</name>
    <name type="common">Tsetse fly</name>
    <dbReference type="NCBI Taxonomy" id="7398"/>
    <lineage>
        <taxon>Eukaryota</taxon>
        <taxon>Metazoa</taxon>
        <taxon>Ecdysozoa</taxon>
        <taxon>Arthropoda</taxon>
        <taxon>Hexapoda</taxon>
        <taxon>Insecta</taxon>
        <taxon>Pterygota</taxon>
        <taxon>Neoptera</taxon>
        <taxon>Endopterygota</taxon>
        <taxon>Diptera</taxon>
        <taxon>Brachycera</taxon>
        <taxon>Muscomorpha</taxon>
        <taxon>Hippoboscoidea</taxon>
        <taxon>Glossinidae</taxon>
        <taxon>Glossina</taxon>
    </lineage>
</organism>
<dbReference type="VEuPathDB" id="VectorBase:GPAI035682"/>
<proteinExistence type="predicted"/>
<sequence length="128" mass="14901">MVTKYGDKHEQYHLPLLTGYSNVFSPISLIFLYDRNKDLPLFITYYYVIVAAVINIYRHIFMFIPLIHTVAPSSLPGLKPEAHMYVLAMNVLDVKNALPHAQFRFPEEISSCHIFPLTIECMQYSYNQ</sequence>
<keyword evidence="3" id="KW-1185">Reference proteome</keyword>
<feature type="transmembrane region" description="Helical" evidence="1">
    <location>
        <begin position="12"/>
        <end position="33"/>
    </location>
</feature>
<feature type="transmembrane region" description="Helical" evidence="1">
    <location>
        <begin position="39"/>
        <end position="57"/>
    </location>
</feature>
<keyword evidence="1" id="KW-0472">Membrane</keyword>
<reference evidence="2" key="2">
    <citation type="submission" date="2020-05" db="UniProtKB">
        <authorList>
            <consortium name="EnsemblMetazoa"/>
        </authorList>
    </citation>
    <scope>IDENTIFICATION</scope>
    <source>
        <strain evidence="2">IAEA</strain>
    </source>
</reference>
<dbReference type="Proteomes" id="UP000092445">
    <property type="component" value="Unassembled WGS sequence"/>
</dbReference>
<protein>
    <submittedName>
        <fullName evidence="2">Uncharacterized protein</fullName>
    </submittedName>
</protein>
<keyword evidence="1" id="KW-0812">Transmembrane</keyword>